<gene>
    <name evidence="2" type="ORF">MSPICULIGERA_LOCUS19475</name>
</gene>
<dbReference type="EMBL" id="CATQJA010002663">
    <property type="protein sequence ID" value="CAJ0581311.1"/>
    <property type="molecule type" value="Genomic_DNA"/>
</dbReference>
<feature type="transmembrane region" description="Helical" evidence="1">
    <location>
        <begin position="26"/>
        <end position="49"/>
    </location>
</feature>
<keyword evidence="1" id="KW-0812">Transmembrane</keyword>
<proteinExistence type="predicted"/>
<sequence>MVNICETWYWTECEEKSCCESYKFRMLILLFTALIFLAAVLTTVVWMLFEMRPARRQKWRDDATRLRKHDETDDKIARQSFEETKYLRRYSELNPQATRRHSFNEEED</sequence>
<evidence type="ECO:0000256" key="1">
    <source>
        <dbReference type="SAM" id="Phobius"/>
    </source>
</evidence>
<keyword evidence="1" id="KW-1133">Transmembrane helix</keyword>
<evidence type="ECO:0000313" key="2">
    <source>
        <dbReference type="EMBL" id="CAJ0581311.1"/>
    </source>
</evidence>
<dbReference type="Proteomes" id="UP001177023">
    <property type="component" value="Unassembled WGS sequence"/>
</dbReference>
<protein>
    <recommendedName>
        <fullName evidence="4">Transmembrane protein</fullName>
    </recommendedName>
</protein>
<reference evidence="2" key="1">
    <citation type="submission" date="2023-06" db="EMBL/GenBank/DDBJ databases">
        <authorList>
            <person name="Delattre M."/>
        </authorList>
    </citation>
    <scope>NUCLEOTIDE SEQUENCE</scope>
    <source>
        <strain evidence="2">AF72</strain>
    </source>
</reference>
<evidence type="ECO:0000313" key="3">
    <source>
        <dbReference type="Proteomes" id="UP001177023"/>
    </source>
</evidence>
<feature type="non-terminal residue" evidence="2">
    <location>
        <position position="108"/>
    </location>
</feature>
<dbReference type="AlphaFoldDB" id="A0AA36GA98"/>
<organism evidence="2 3">
    <name type="scientific">Mesorhabditis spiculigera</name>
    <dbReference type="NCBI Taxonomy" id="96644"/>
    <lineage>
        <taxon>Eukaryota</taxon>
        <taxon>Metazoa</taxon>
        <taxon>Ecdysozoa</taxon>
        <taxon>Nematoda</taxon>
        <taxon>Chromadorea</taxon>
        <taxon>Rhabditida</taxon>
        <taxon>Rhabditina</taxon>
        <taxon>Rhabditomorpha</taxon>
        <taxon>Rhabditoidea</taxon>
        <taxon>Rhabditidae</taxon>
        <taxon>Mesorhabditinae</taxon>
        <taxon>Mesorhabditis</taxon>
    </lineage>
</organism>
<keyword evidence="3" id="KW-1185">Reference proteome</keyword>
<accession>A0AA36GA98</accession>
<evidence type="ECO:0008006" key="4">
    <source>
        <dbReference type="Google" id="ProtNLM"/>
    </source>
</evidence>
<name>A0AA36GA98_9BILA</name>
<keyword evidence="1" id="KW-0472">Membrane</keyword>
<comment type="caution">
    <text evidence="2">The sequence shown here is derived from an EMBL/GenBank/DDBJ whole genome shotgun (WGS) entry which is preliminary data.</text>
</comment>